<dbReference type="EMBL" id="KL197735">
    <property type="protein sequence ID" value="KDQ53131.1"/>
    <property type="molecule type" value="Genomic_DNA"/>
</dbReference>
<dbReference type="InterPro" id="IPR040521">
    <property type="entry name" value="KDZ"/>
</dbReference>
<dbReference type="STRING" id="933084.A0A067PS26"/>
<protein>
    <recommendedName>
        <fullName evidence="4">CxC2-like cysteine cluster KDZ transposase-associated domain-containing protein</fullName>
    </recommendedName>
</protein>
<name>A0A067PS26_9AGAM</name>
<dbReference type="Proteomes" id="UP000027265">
    <property type="component" value="Unassembled WGS sequence"/>
</dbReference>
<proteinExistence type="predicted"/>
<dbReference type="Pfam" id="PF18758">
    <property type="entry name" value="KDZ"/>
    <property type="match status" value="1"/>
</dbReference>
<dbReference type="InParanoid" id="A0A067PS26"/>
<feature type="region of interest" description="Disordered" evidence="1">
    <location>
        <begin position="266"/>
        <end position="288"/>
    </location>
</feature>
<sequence length="288" mass="32757">MFNIYTMLERLTDNTGLHPCKDHYKAFMCVVQEWCHLKMLKRGGRGHDPLGASGTKSTELAIVCPACPHPGINLPATWDEAPKEMQFLYFLFVSIDMCSCLKRQLISNNKRDPGLGTGWSYFVDNHPYKDHLLKYTDLKEMSTCAGLATLNHANTKFSKGHTMTGVGTVSYAWHEFILGDRVGDPQVGERYCNMDYIFASGVSHYEQELQKVASYNIICQWHIHLLKCIAQLPPYLQIVPKFHLPGHHEFFQLKHSLNYLIGAGRTDADTPDTKEMEPGTHHDTMDDH</sequence>
<dbReference type="OrthoDB" id="3214502at2759"/>
<dbReference type="HOGENOM" id="CLU_003703_5_0_1"/>
<evidence type="ECO:0000313" key="3">
    <source>
        <dbReference type="Proteomes" id="UP000027265"/>
    </source>
</evidence>
<evidence type="ECO:0008006" key="4">
    <source>
        <dbReference type="Google" id="ProtNLM"/>
    </source>
</evidence>
<evidence type="ECO:0000256" key="1">
    <source>
        <dbReference type="SAM" id="MobiDB-lite"/>
    </source>
</evidence>
<evidence type="ECO:0000313" key="2">
    <source>
        <dbReference type="EMBL" id="KDQ53131.1"/>
    </source>
</evidence>
<accession>A0A067PS26</accession>
<reference evidence="3" key="1">
    <citation type="journal article" date="2014" name="Proc. Natl. Acad. Sci. U.S.A.">
        <title>Extensive sampling of basidiomycete genomes demonstrates inadequacy of the white-rot/brown-rot paradigm for wood decay fungi.</title>
        <authorList>
            <person name="Riley R."/>
            <person name="Salamov A.A."/>
            <person name="Brown D.W."/>
            <person name="Nagy L.G."/>
            <person name="Floudas D."/>
            <person name="Held B.W."/>
            <person name="Levasseur A."/>
            <person name="Lombard V."/>
            <person name="Morin E."/>
            <person name="Otillar R."/>
            <person name="Lindquist E.A."/>
            <person name="Sun H."/>
            <person name="LaButti K.M."/>
            <person name="Schmutz J."/>
            <person name="Jabbour D."/>
            <person name="Luo H."/>
            <person name="Baker S.E."/>
            <person name="Pisabarro A.G."/>
            <person name="Walton J.D."/>
            <person name="Blanchette R.A."/>
            <person name="Henrissat B."/>
            <person name="Martin F."/>
            <person name="Cullen D."/>
            <person name="Hibbett D.S."/>
            <person name="Grigoriev I.V."/>
        </authorList>
    </citation>
    <scope>NUCLEOTIDE SEQUENCE [LARGE SCALE GENOMIC DNA]</scope>
    <source>
        <strain evidence="3">MUCL 33604</strain>
    </source>
</reference>
<organism evidence="2 3">
    <name type="scientific">Jaapia argillacea MUCL 33604</name>
    <dbReference type="NCBI Taxonomy" id="933084"/>
    <lineage>
        <taxon>Eukaryota</taxon>
        <taxon>Fungi</taxon>
        <taxon>Dikarya</taxon>
        <taxon>Basidiomycota</taxon>
        <taxon>Agaricomycotina</taxon>
        <taxon>Agaricomycetes</taxon>
        <taxon>Agaricomycetidae</taxon>
        <taxon>Jaapiales</taxon>
        <taxon>Jaapiaceae</taxon>
        <taxon>Jaapia</taxon>
    </lineage>
</organism>
<dbReference type="AlphaFoldDB" id="A0A067PS26"/>
<keyword evidence="3" id="KW-1185">Reference proteome</keyword>
<gene>
    <name evidence="2" type="ORF">JAAARDRAFT_61438</name>
</gene>